<evidence type="ECO:0000256" key="5">
    <source>
        <dbReference type="ARBA" id="ARBA00022741"/>
    </source>
</evidence>
<evidence type="ECO:0000256" key="2">
    <source>
        <dbReference type="ARBA" id="ARBA00012438"/>
    </source>
</evidence>
<sequence>MKMQRCFSFLRRFWFFARVPLVIFLGISGSASYWDDSPLRSVVVACMVATVLGLWSFPHVFASVMFLLIAAFLFSGHFGWDSLIGIVMMFVSWSVSTRCRARFSLYYIVAMGIIILAACVIRFYGTNDANWIIGLFVGRFSPLFSFWLMGVMLRQRENKLAILSEKVELAGTLERNRIAREMHDIIAHNLSGVIALADGARYSAVRNPQVAVDTLEVISETSRDALNQIRGLLSVLREGEGRDRHSAPGVTDISALVSDARRNGLELMVTGLDSLPDDLPPLLQFTLYRTVQELLTNMLKYSSTRTGSIRVEKVGRTISLYSRNPTEDGDSPGGLGLVGMQERLHTQGGVLEVERKDGDFLVKVQVVA</sequence>
<feature type="transmembrane region" description="Helical" evidence="9">
    <location>
        <begin position="41"/>
        <end position="58"/>
    </location>
</feature>
<dbReference type="PANTHER" id="PTHR24421">
    <property type="entry name" value="NITRATE/NITRITE SENSOR PROTEIN NARX-RELATED"/>
    <property type="match status" value="1"/>
</dbReference>
<dbReference type="Proteomes" id="UP000233249">
    <property type="component" value="Unassembled WGS sequence"/>
</dbReference>
<accession>A0A2N0X6M9</accession>
<keyword evidence="9" id="KW-0812">Transmembrane</keyword>
<dbReference type="PANTHER" id="PTHR24421:SF10">
    <property type="entry name" value="NITRATE_NITRITE SENSOR PROTEIN NARQ"/>
    <property type="match status" value="1"/>
</dbReference>
<comment type="catalytic activity">
    <reaction evidence="1">
        <text>ATP + protein L-histidine = ADP + protein N-phospho-L-histidine.</text>
        <dbReference type="EC" id="2.7.13.3"/>
    </reaction>
</comment>
<feature type="transmembrane region" description="Helical" evidence="9">
    <location>
        <begin position="64"/>
        <end position="93"/>
    </location>
</feature>
<keyword evidence="7" id="KW-0067">ATP-binding</keyword>
<evidence type="ECO:0000256" key="7">
    <source>
        <dbReference type="ARBA" id="ARBA00022840"/>
    </source>
</evidence>
<keyword evidence="3" id="KW-0597">Phosphoprotein</keyword>
<comment type="caution">
    <text evidence="11">The sequence shown here is derived from an EMBL/GenBank/DDBJ whole genome shotgun (WGS) entry which is preliminary data.</text>
</comment>
<dbReference type="OrthoDB" id="227596at2"/>
<evidence type="ECO:0000259" key="10">
    <source>
        <dbReference type="Pfam" id="PF07730"/>
    </source>
</evidence>
<name>A0A2N0X6M9_9CORY</name>
<dbReference type="EMBL" id="PJAF01000020">
    <property type="protein sequence ID" value="PKF68368.1"/>
    <property type="molecule type" value="Genomic_DNA"/>
</dbReference>
<keyword evidence="4" id="KW-0808">Transferase</keyword>
<dbReference type="RefSeq" id="WP_101173884.1">
    <property type="nucleotide sequence ID" value="NZ_JAKRKB010000004.1"/>
</dbReference>
<evidence type="ECO:0000256" key="4">
    <source>
        <dbReference type="ARBA" id="ARBA00022679"/>
    </source>
</evidence>
<keyword evidence="9" id="KW-0472">Membrane</keyword>
<keyword evidence="6" id="KW-0418">Kinase</keyword>
<keyword evidence="9" id="KW-1133">Transmembrane helix</keyword>
<dbReference type="Pfam" id="PF07730">
    <property type="entry name" value="HisKA_3"/>
    <property type="match status" value="1"/>
</dbReference>
<dbReference type="Gene3D" id="3.30.565.10">
    <property type="entry name" value="Histidine kinase-like ATPase, C-terminal domain"/>
    <property type="match status" value="1"/>
</dbReference>
<dbReference type="GO" id="GO:0046983">
    <property type="term" value="F:protein dimerization activity"/>
    <property type="evidence" value="ECO:0007669"/>
    <property type="project" value="InterPro"/>
</dbReference>
<dbReference type="GO" id="GO:0016020">
    <property type="term" value="C:membrane"/>
    <property type="evidence" value="ECO:0007669"/>
    <property type="project" value="InterPro"/>
</dbReference>
<dbReference type="InterPro" id="IPR036890">
    <property type="entry name" value="HATPase_C_sf"/>
</dbReference>
<feature type="transmembrane region" description="Helical" evidence="9">
    <location>
        <begin position="105"/>
        <end position="125"/>
    </location>
</feature>
<feature type="transmembrane region" description="Helical" evidence="9">
    <location>
        <begin position="12"/>
        <end position="34"/>
    </location>
</feature>
<evidence type="ECO:0000313" key="12">
    <source>
        <dbReference type="Proteomes" id="UP000233249"/>
    </source>
</evidence>
<dbReference type="GO" id="GO:0005524">
    <property type="term" value="F:ATP binding"/>
    <property type="evidence" value="ECO:0007669"/>
    <property type="project" value="UniProtKB-KW"/>
</dbReference>
<feature type="domain" description="Signal transduction histidine kinase subgroup 3 dimerisation and phosphoacceptor" evidence="10">
    <location>
        <begin position="174"/>
        <end position="239"/>
    </location>
</feature>
<evidence type="ECO:0000256" key="1">
    <source>
        <dbReference type="ARBA" id="ARBA00000085"/>
    </source>
</evidence>
<dbReference type="STRING" id="1121365.GCA_000375365_00097"/>
<dbReference type="GO" id="GO:0000155">
    <property type="term" value="F:phosphorelay sensor kinase activity"/>
    <property type="evidence" value="ECO:0007669"/>
    <property type="project" value="InterPro"/>
</dbReference>
<organism evidence="11 12">
    <name type="scientific">Corynebacterium mastitidis</name>
    <dbReference type="NCBI Taxonomy" id="161890"/>
    <lineage>
        <taxon>Bacteria</taxon>
        <taxon>Bacillati</taxon>
        <taxon>Actinomycetota</taxon>
        <taxon>Actinomycetes</taxon>
        <taxon>Mycobacteriales</taxon>
        <taxon>Corynebacteriaceae</taxon>
        <taxon>Corynebacterium</taxon>
    </lineage>
</organism>
<keyword evidence="8" id="KW-0902">Two-component regulatory system</keyword>
<reference evidence="11 12" key="1">
    <citation type="submission" date="2017-12" db="EMBL/GenBank/DDBJ databases">
        <title>Corynebacterium mastitidis 16-1433 Genome.</title>
        <authorList>
            <person name="Gulvik C.A."/>
        </authorList>
    </citation>
    <scope>NUCLEOTIDE SEQUENCE [LARGE SCALE GENOMIC DNA]</scope>
    <source>
        <strain evidence="11 12">16-1433</strain>
    </source>
</reference>
<protein>
    <recommendedName>
        <fullName evidence="2">histidine kinase</fullName>
        <ecNumber evidence="2">2.7.13.3</ecNumber>
    </recommendedName>
</protein>
<evidence type="ECO:0000256" key="6">
    <source>
        <dbReference type="ARBA" id="ARBA00022777"/>
    </source>
</evidence>
<evidence type="ECO:0000256" key="3">
    <source>
        <dbReference type="ARBA" id="ARBA00022553"/>
    </source>
</evidence>
<dbReference type="EC" id="2.7.13.3" evidence="2"/>
<keyword evidence="5" id="KW-0547">Nucleotide-binding</keyword>
<dbReference type="Gene3D" id="1.20.5.1930">
    <property type="match status" value="1"/>
</dbReference>
<evidence type="ECO:0000313" key="11">
    <source>
        <dbReference type="EMBL" id="PKF68368.1"/>
    </source>
</evidence>
<dbReference type="InterPro" id="IPR011712">
    <property type="entry name" value="Sig_transdc_His_kin_sub3_dim/P"/>
</dbReference>
<evidence type="ECO:0000256" key="9">
    <source>
        <dbReference type="SAM" id="Phobius"/>
    </source>
</evidence>
<proteinExistence type="predicted"/>
<dbReference type="InterPro" id="IPR050482">
    <property type="entry name" value="Sensor_HK_TwoCompSys"/>
</dbReference>
<evidence type="ECO:0000256" key="8">
    <source>
        <dbReference type="ARBA" id="ARBA00023012"/>
    </source>
</evidence>
<feature type="transmembrane region" description="Helical" evidence="9">
    <location>
        <begin position="131"/>
        <end position="153"/>
    </location>
</feature>
<dbReference type="AlphaFoldDB" id="A0A2N0X6M9"/>
<gene>
    <name evidence="11" type="ORF">CXB45_07465</name>
</gene>